<evidence type="ECO:0000313" key="1">
    <source>
        <dbReference type="EMBL" id="ADV09707.1"/>
    </source>
</evidence>
<dbReference type="HOGENOM" id="CLU_3345709_0_0_5"/>
<sequence length="37" mass="4248">MYKAVGSAWIPGQPRVNAYFDRWRGLRVCGHKQMGNP</sequence>
<reference evidence="2" key="1">
    <citation type="submission" date="2011-01" db="EMBL/GenBank/DDBJ databases">
        <title>Complete sequence of chromosome of Mesorhizobium ciceri bv. biserrulae WSM1271.</title>
        <authorList>
            <person name="Lucas S."/>
            <person name="Copeland A."/>
            <person name="Lapidus A."/>
            <person name="Cheng J.-F."/>
            <person name="Goodwin L."/>
            <person name="Pitluck S."/>
            <person name="Teshima H."/>
            <person name="Detter J.C."/>
            <person name="Han C."/>
            <person name="Tapia R."/>
            <person name="Land M."/>
            <person name="Hauser L."/>
            <person name="Kyrpides N."/>
            <person name="Ivanova N."/>
            <person name="Nandasena K."/>
            <person name="Reeve W.G."/>
            <person name="Howieson J.G."/>
            <person name="O'Hara G."/>
            <person name="Tiwari R.P."/>
            <person name="Woyke T."/>
        </authorList>
    </citation>
    <scope>NUCLEOTIDE SEQUENCE [LARGE SCALE GENOMIC DNA]</scope>
    <source>
        <strain evidence="2">HAMBI 2942 / LMG 23838 / WSM1271</strain>
    </source>
</reference>
<dbReference type="AlphaFoldDB" id="E8TCI1"/>
<evidence type="ECO:0000313" key="2">
    <source>
        <dbReference type="Proteomes" id="UP000007471"/>
    </source>
</evidence>
<organism evidence="1 2">
    <name type="scientific">Mesorhizobium ciceri biovar biserrulae (strain HAMBI 2942 / LMG 23838 / WSM1271)</name>
    <dbReference type="NCBI Taxonomy" id="765698"/>
    <lineage>
        <taxon>Bacteria</taxon>
        <taxon>Pseudomonadati</taxon>
        <taxon>Pseudomonadota</taxon>
        <taxon>Alphaproteobacteria</taxon>
        <taxon>Hyphomicrobiales</taxon>
        <taxon>Phyllobacteriaceae</taxon>
        <taxon>Mesorhizobium</taxon>
    </lineage>
</organism>
<protein>
    <submittedName>
        <fullName evidence="1">Uncharacterized protein</fullName>
    </submittedName>
</protein>
<dbReference type="STRING" id="765698.Mesci_0535"/>
<gene>
    <name evidence="1" type="ordered locus">Mesci_0535</name>
</gene>
<dbReference type="EMBL" id="CP002447">
    <property type="protein sequence ID" value="ADV09707.1"/>
    <property type="molecule type" value="Genomic_DNA"/>
</dbReference>
<accession>E8TCI1</accession>
<dbReference type="PATRIC" id="fig|765698.3.peg.956"/>
<dbReference type="KEGG" id="mci:Mesci_0535"/>
<proteinExistence type="predicted"/>
<name>E8TCI1_MESCW</name>
<dbReference type="Proteomes" id="UP000007471">
    <property type="component" value="Chromosome"/>
</dbReference>